<gene>
    <name evidence="1" type="ORF">ABZ510_19305</name>
</gene>
<comment type="caution">
    <text evidence="1">The sequence shown here is derived from an EMBL/GenBank/DDBJ whole genome shotgun (WGS) entry which is preliminary data.</text>
</comment>
<protein>
    <submittedName>
        <fullName evidence="1">Uncharacterized protein</fullName>
    </submittedName>
</protein>
<proteinExistence type="predicted"/>
<evidence type="ECO:0000313" key="1">
    <source>
        <dbReference type="EMBL" id="MEU1954000.1"/>
    </source>
</evidence>
<organism evidence="1 2">
    <name type="scientific">Nocardia rhamnosiphila</name>
    <dbReference type="NCBI Taxonomy" id="426716"/>
    <lineage>
        <taxon>Bacteria</taxon>
        <taxon>Bacillati</taxon>
        <taxon>Actinomycetota</taxon>
        <taxon>Actinomycetes</taxon>
        <taxon>Mycobacteriales</taxon>
        <taxon>Nocardiaceae</taxon>
        <taxon>Nocardia</taxon>
    </lineage>
</organism>
<name>A0ABV2WSX6_9NOCA</name>
<keyword evidence="2" id="KW-1185">Reference proteome</keyword>
<dbReference type="EMBL" id="JBEYBF010000012">
    <property type="protein sequence ID" value="MEU1954000.1"/>
    <property type="molecule type" value="Genomic_DNA"/>
</dbReference>
<reference evidence="1 2" key="1">
    <citation type="submission" date="2024-06" db="EMBL/GenBank/DDBJ databases">
        <title>The Natural Products Discovery Center: Release of the First 8490 Sequenced Strains for Exploring Actinobacteria Biosynthetic Diversity.</title>
        <authorList>
            <person name="Kalkreuter E."/>
            <person name="Kautsar S.A."/>
            <person name="Yang D."/>
            <person name="Bader C.D."/>
            <person name="Teijaro C.N."/>
            <person name="Fluegel L."/>
            <person name="Davis C.M."/>
            <person name="Simpson J.R."/>
            <person name="Lauterbach L."/>
            <person name="Steele A.D."/>
            <person name="Gui C."/>
            <person name="Meng S."/>
            <person name="Li G."/>
            <person name="Viehrig K."/>
            <person name="Ye F."/>
            <person name="Su P."/>
            <person name="Kiefer A.F."/>
            <person name="Nichols A."/>
            <person name="Cepeda A.J."/>
            <person name="Yan W."/>
            <person name="Fan B."/>
            <person name="Jiang Y."/>
            <person name="Adhikari A."/>
            <person name="Zheng C.-J."/>
            <person name="Schuster L."/>
            <person name="Cowan T.M."/>
            <person name="Smanski M.J."/>
            <person name="Chevrette M.G."/>
            <person name="De Carvalho L.P.S."/>
            <person name="Shen B."/>
        </authorList>
    </citation>
    <scope>NUCLEOTIDE SEQUENCE [LARGE SCALE GENOMIC DNA]</scope>
    <source>
        <strain evidence="1 2">NPDC019708</strain>
    </source>
</reference>
<dbReference type="RefSeq" id="WP_356959120.1">
    <property type="nucleotide sequence ID" value="NZ_JBEYBD010000023.1"/>
</dbReference>
<evidence type="ECO:0000313" key="2">
    <source>
        <dbReference type="Proteomes" id="UP001550628"/>
    </source>
</evidence>
<sequence>MPQSTADRAHDVAQGIHSRLTLQLTSKSISVADIGQKFRVGGRAHARIVGPSFTEWLDATYPVKG</sequence>
<accession>A0ABV2WSX6</accession>
<dbReference type="Proteomes" id="UP001550628">
    <property type="component" value="Unassembled WGS sequence"/>
</dbReference>